<keyword evidence="2 4" id="KW-0238">DNA-binding</keyword>
<dbReference type="InterPro" id="IPR001647">
    <property type="entry name" value="HTH_TetR"/>
</dbReference>
<dbReference type="PRINTS" id="PR00455">
    <property type="entry name" value="HTHTETR"/>
</dbReference>
<feature type="domain" description="HTH tetR-type" evidence="5">
    <location>
        <begin position="10"/>
        <end position="70"/>
    </location>
</feature>
<dbReference type="GO" id="GO:0000976">
    <property type="term" value="F:transcription cis-regulatory region binding"/>
    <property type="evidence" value="ECO:0007669"/>
    <property type="project" value="TreeGrafter"/>
</dbReference>
<dbReference type="Proteomes" id="UP000063699">
    <property type="component" value="Chromosome"/>
</dbReference>
<evidence type="ECO:0000256" key="2">
    <source>
        <dbReference type="ARBA" id="ARBA00023125"/>
    </source>
</evidence>
<keyword evidence="1" id="KW-0805">Transcription regulation</keyword>
<evidence type="ECO:0000313" key="6">
    <source>
        <dbReference type="EMBL" id="ALG05689.1"/>
    </source>
</evidence>
<keyword evidence="7" id="KW-1185">Reference proteome</keyword>
<evidence type="ECO:0000313" key="7">
    <source>
        <dbReference type="Proteomes" id="UP000063699"/>
    </source>
</evidence>
<dbReference type="Gene3D" id="1.10.10.60">
    <property type="entry name" value="Homeodomain-like"/>
    <property type="match status" value="1"/>
</dbReference>
<reference evidence="6 7" key="1">
    <citation type="submission" date="2015-07" db="EMBL/GenBank/DDBJ databases">
        <title>Genome sequencing of Kibdelosporangium phytohabitans.</title>
        <authorList>
            <person name="Qin S."/>
            <person name="Xing K."/>
        </authorList>
    </citation>
    <scope>NUCLEOTIDE SEQUENCE [LARGE SCALE GENOMIC DNA]</scope>
    <source>
        <strain evidence="6 7">KLBMP1111</strain>
    </source>
</reference>
<evidence type="ECO:0000256" key="3">
    <source>
        <dbReference type="ARBA" id="ARBA00023163"/>
    </source>
</evidence>
<gene>
    <name evidence="6" type="ORF">AOZ06_00965</name>
</gene>
<proteinExistence type="predicted"/>
<name>A0A0N9HUE4_9PSEU</name>
<dbReference type="OrthoDB" id="3211155at2"/>
<dbReference type="RefSeq" id="WP_054287669.1">
    <property type="nucleotide sequence ID" value="NZ_CP012752.1"/>
</dbReference>
<accession>A0A0N9HUE4</accession>
<dbReference type="Pfam" id="PF00440">
    <property type="entry name" value="TetR_N"/>
    <property type="match status" value="1"/>
</dbReference>
<keyword evidence="3" id="KW-0804">Transcription</keyword>
<dbReference type="Gene3D" id="1.10.357.10">
    <property type="entry name" value="Tetracycline Repressor, domain 2"/>
    <property type="match status" value="1"/>
</dbReference>
<sequence>MASLRERKKAETRQRITDVATLMFVARGFDNVSIAEIAEAADVSKVTVFNYFPRKEDIFFDREPQAQELLTTAVRDRETDESPVQAVRRLFIRQAEQGHPLGGFQDRFVAFWRTVLDSAALRARAREGMDELTACLAKAIAETSDDPSPDVTAAVIMATFRAVFARGIARMSAGSTAAEVTADHVAAINRAFDRLAGGIS</sequence>
<evidence type="ECO:0000256" key="4">
    <source>
        <dbReference type="PROSITE-ProRule" id="PRU00335"/>
    </source>
</evidence>
<dbReference type="InterPro" id="IPR009057">
    <property type="entry name" value="Homeodomain-like_sf"/>
</dbReference>
<dbReference type="SUPFAM" id="SSF46689">
    <property type="entry name" value="Homeodomain-like"/>
    <property type="match status" value="1"/>
</dbReference>
<dbReference type="GO" id="GO:0003700">
    <property type="term" value="F:DNA-binding transcription factor activity"/>
    <property type="evidence" value="ECO:0007669"/>
    <property type="project" value="TreeGrafter"/>
</dbReference>
<feature type="DNA-binding region" description="H-T-H motif" evidence="4">
    <location>
        <begin position="33"/>
        <end position="52"/>
    </location>
</feature>
<evidence type="ECO:0000256" key="1">
    <source>
        <dbReference type="ARBA" id="ARBA00023015"/>
    </source>
</evidence>
<dbReference type="PROSITE" id="PS50977">
    <property type="entry name" value="HTH_TETR_2"/>
    <property type="match status" value="1"/>
</dbReference>
<dbReference type="AlphaFoldDB" id="A0A0N9HUE4"/>
<dbReference type="EMBL" id="CP012752">
    <property type="protein sequence ID" value="ALG05689.1"/>
    <property type="molecule type" value="Genomic_DNA"/>
</dbReference>
<dbReference type="PANTHER" id="PTHR30055">
    <property type="entry name" value="HTH-TYPE TRANSCRIPTIONAL REGULATOR RUTR"/>
    <property type="match status" value="1"/>
</dbReference>
<dbReference type="InterPro" id="IPR050109">
    <property type="entry name" value="HTH-type_TetR-like_transc_reg"/>
</dbReference>
<dbReference type="STRING" id="860235.AOZ06_00965"/>
<evidence type="ECO:0000259" key="5">
    <source>
        <dbReference type="PROSITE" id="PS50977"/>
    </source>
</evidence>
<dbReference type="PANTHER" id="PTHR30055:SF234">
    <property type="entry name" value="HTH-TYPE TRANSCRIPTIONAL REGULATOR BETI"/>
    <property type="match status" value="1"/>
</dbReference>
<dbReference type="KEGG" id="kphy:AOZ06_00965"/>
<protein>
    <recommendedName>
        <fullName evidence="5">HTH tetR-type domain-containing protein</fullName>
    </recommendedName>
</protein>
<organism evidence="6 7">
    <name type="scientific">Kibdelosporangium phytohabitans</name>
    <dbReference type="NCBI Taxonomy" id="860235"/>
    <lineage>
        <taxon>Bacteria</taxon>
        <taxon>Bacillati</taxon>
        <taxon>Actinomycetota</taxon>
        <taxon>Actinomycetes</taxon>
        <taxon>Pseudonocardiales</taxon>
        <taxon>Pseudonocardiaceae</taxon>
        <taxon>Kibdelosporangium</taxon>
    </lineage>
</organism>